<comment type="caution">
    <text evidence="23">The sequence shown here is derived from an EMBL/GenBank/DDBJ whole genome shotgun (WGS) entry which is preliminary data.</text>
</comment>
<dbReference type="PANTHER" id="PTHR24300">
    <property type="entry name" value="CYTOCHROME P450 508A4-RELATED"/>
    <property type="match status" value="1"/>
</dbReference>
<dbReference type="FunFam" id="1.10.630.10:FF:000049">
    <property type="entry name" value="steroid 21-hydroxylase isoform X1"/>
    <property type="match status" value="1"/>
</dbReference>
<keyword evidence="6 21" id="KW-0479">Metal-binding</keyword>
<evidence type="ECO:0000256" key="9">
    <source>
        <dbReference type="ARBA" id="ARBA00023002"/>
    </source>
</evidence>
<evidence type="ECO:0000256" key="3">
    <source>
        <dbReference type="ARBA" id="ARBA00004586"/>
    </source>
</evidence>
<dbReference type="Gene3D" id="1.10.630.10">
    <property type="entry name" value="Cytochrome P450"/>
    <property type="match status" value="1"/>
</dbReference>
<dbReference type="InterPro" id="IPR050182">
    <property type="entry name" value="Cytochrome_P450_fam2"/>
</dbReference>
<evidence type="ECO:0000256" key="1">
    <source>
        <dbReference type="ARBA" id="ARBA00004184"/>
    </source>
</evidence>
<dbReference type="Pfam" id="PF00067">
    <property type="entry name" value="p450"/>
    <property type="match status" value="1"/>
</dbReference>
<evidence type="ECO:0000256" key="5">
    <source>
        <dbReference type="ARBA" id="ARBA00022617"/>
    </source>
</evidence>
<dbReference type="GO" id="GO:0006082">
    <property type="term" value="P:organic acid metabolic process"/>
    <property type="evidence" value="ECO:0007669"/>
    <property type="project" value="TreeGrafter"/>
</dbReference>
<evidence type="ECO:0000256" key="20">
    <source>
        <dbReference type="ARBA" id="ARBA00044342"/>
    </source>
</evidence>
<proteinExistence type="inferred from homology"/>
<dbReference type="GO" id="GO:0008202">
    <property type="term" value="P:steroid metabolic process"/>
    <property type="evidence" value="ECO:0007669"/>
    <property type="project" value="UniProtKB-ARBA"/>
</dbReference>
<evidence type="ECO:0000256" key="7">
    <source>
        <dbReference type="ARBA" id="ARBA00022824"/>
    </source>
</evidence>
<dbReference type="GO" id="GO:0008289">
    <property type="term" value="F:lipid binding"/>
    <property type="evidence" value="ECO:0007669"/>
    <property type="project" value="UniProtKB-KW"/>
</dbReference>
<evidence type="ECO:0000256" key="8">
    <source>
        <dbReference type="ARBA" id="ARBA00022848"/>
    </source>
</evidence>
<dbReference type="AlphaFoldDB" id="A0AAV6UMM6"/>
<evidence type="ECO:0000256" key="6">
    <source>
        <dbReference type="ARBA" id="ARBA00022723"/>
    </source>
</evidence>
<comment type="similarity">
    <text evidence="4 22">Belongs to the cytochrome P450 family.</text>
</comment>
<dbReference type="Proteomes" id="UP000827092">
    <property type="component" value="Unassembled WGS sequence"/>
</dbReference>
<evidence type="ECO:0000256" key="13">
    <source>
        <dbReference type="ARBA" id="ARBA00023136"/>
    </source>
</evidence>
<dbReference type="PROSITE" id="PS00086">
    <property type="entry name" value="CYTOCHROME_P450"/>
    <property type="match status" value="1"/>
</dbReference>
<comment type="cofactor">
    <cofactor evidence="21">
        <name>heme</name>
        <dbReference type="ChEBI" id="CHEBI:30413"/>
    </cofactor>
</comment>
<dbReference type="EMBL" id="JAFNEN010000334">
    <property type="protein sequence ID" value="KAG8185487.1"/>
    <property type="molecule type" value="Genomic_DNA"/>
</dbReference>
<keyword evidence="8" id="KW-0492">Microsome</keyword>
<dbReference type="InterPro" id="IPR017972">
    <property type="entry name" value="Cyt_P450_CS"/>
</dbReference>
<evidence type="ECO:0000256" key="21">
    <source>
        <dbReference type="PIRSR" id="PIRSR602401-1"/>
    </source>
</evidence>
<evidence type="ECO:0000256" key="4">
    <source>
        <dbReference type="ARBA" id="ARBA00010617"/>
    </source>
</evidence>
<evidence type="ECO:0000313" key="24">
    <source>
        <dbReference type="Proteomes" id="UP000827092"/>
    </source>
</evidence>
<evidence type="ECO:0000256" key="2">
    <source>
        <dbReference type="ARBA" id="ARBA00004524"/>
    </source>
</evidence>
<evidence type="ECO:0000256" key="10">
    <source>
        <dbReference type="ARBA" id="ARBA00023004"/>
    </source>
</evidence>
<keyword evidence="12" id="KW-0446">Lipid-binding</keyword>
<evidence type="ECO:0000256" key="18">
    <source>
        <dbReference type="ARBA" id="ARBA00044282"/>
    </source>
</evidence>
<dbReference type="GO" id="GO:0005789">
    <property type="term" value="C:endoplasmic reticulum membrane"/>
    <property type="evidence" value="ECO:0007669"/>
    <property type="project" value="UniProtKB-SubCell"/>
</dbReference>
<evidence type="ECO:0000256" key="22">
    <source>
        <dbReference type="RuleBase" id="RU000461"/>
    </source>
</evidence>
<keyword evidence="13" id="KW-0472">Membrane</keyword>
<dbReference type="GO" id="GO:0020037">
    <property type="term" value="F:heme binding"/>
    <property type="evidence" value="ECO:0007669"/>
    <property type="project" value="InterPro"/>
</dbReference>
<dbReference type="PANTHER" id="PTHR24300:SF403">
    <property type="entry name" value="CYTOCHROME P450 306A1"/>
    <property type="match status" value="1"/>
</dbReference>
<dbReference type="PRINTS" id="PR00385">
    <property type="entry name" value="P450"/>
</dbReference>
<feature type="binding site" description="axial binding residue" evidence="21">
    <location>
        <position position="451"/>
    </location>
    <ligand>
        <name>heme</name>
        <dbReference type="ChEBI" id="CHEBI:30413"/>
    </ligand>
    <ligandPart>
        <name>Fe</name>
        <dbReference type="ChEBI" id="CHEBI:18248"/>
    </ligandPart>
</feature>
<keyword evidence="10 21" id="KW-0408">Iron</keyword>
<evidence type="ECO:0000256" key="16">
    <source>
        <dbReference type="ARBA" id="ARBA00044217"/>
    </source>
</evidence>
<dbReference type="InterPro" id="IPR002401">
    <property type="entry name" value="Cyt_P450_E_grp-I"/>
</dbReference>
<dbReference type="GO" id="GO:0008610">
    <property type="term" value="P:lipid biosynthetic process"/>
    <property type="evidence" value="ECO:0007669"/>
    <property type="project" value="UniProtKB-ARBA"/>
</dbReference>
<dbReference type="SUPFAM" id="SSF48264">
    <property type="entry name" value="Cytochrome P450"/>
    <property type="match status" value="1"/>
</dbReference>
<keyword evidence="9 22" id="KW-0560">Oxidoreductase</keyword>
<accession>A0AAV6UMM6</accession>
<keyword evidence="5 21" id="KW-0349">Heme</keyword>
<dbReference type="GO" id="GO:0004509">
    <property type="term" value="F:steroid 21-monooxygenase activity"/>
    <property type="evidence" value="ECO:0007669"/>
    <property type="project" value="UniProtKB-EC"/>
</dbReference>
<evidence type="ECO:0000256" key="12">
    <source>
        <dbReference type="ARBA" id="ARBA00023121"/>
    </source>
</evidence>
<keyword evidence="7" id="KW-0256">Endoplasmic reticulum</keyword>
<dbReference type="EC" id="1.14.14.16" evidence="14"/>
<evidence type="ECO:0000256" key="19">
    <source>
        <dbReference type="ARBA" id="ARBA00044304"/>
    </source>
</evidence>
<reference evidence="23 24" key="1">
    <citation type="journal article" date="2022" name="Nat. Ecol. Evol.">
        <title>A masculinizing supergene underlies an exaggerated male reproductive morph in a spider.</title>
        <authorList>
            <person name="Hendrickx F."/>
            <person name="De Corte Z."/>
            <person name="Sonet G."/>
            <person name="Van Belleghem S.M."/>
            <person name="Kostlbacher S."/>
            <person name="Vangestel C."/>
        </authorList>
    </citation>
    <scope>NUCLEOTIDE SEQUENCE [LARGE SCALE GENOMIC DNA]</scope>
    <source>
        <strain evidence="23">W744_W776</strain>
    </source>
</reference>
<keyword evidence="11 22" id="KW-0503">Monooxygenase</keyword>
<dbReference type="GO" id="GO:0006805">
    <property type="term" value="P:xenobiotic metabolic process"/>
    <property type="evidence" value="ECO:0007669"/>
    <property type="project" value="TreeGrafter"/>
</dbReference>
<dbReference type="InterPro" id="IPR001128">
    <property type="entry name" value="Cyt_P450"/>
</dbReference>
<dbReference type="GO" id="GO:0005506">
    <property type="term" value="F:iron ion binding"/>
    <property type="evidence" value="ECO:0007669"/>
    <property type="project" value="InterPro"/>
</dbReference>
<evidence type="ECO:0000256" key="17">
    <source>
        <dbReference type="ARBA" id="ARBA00044265"/>
    </source>
</evidence>
<sequence>MFIISFDAFCGSATTATLVVFAAALIVARALTGGPKKNKGSLPYPPGPRCLPIFGYLLSIKKNCHLKLTQLGKEFGAVYQIFLGSKRVVVVSDPQLIRHAFKQQVFSGRPDTGLNTLLEGYGIINSGGALWHEQRQFLHSVLRDFGAKNMGPNKISLENNIQTQVSEFLSTLGATMGAAVHIRPHLARAVSNVVGSILMSVTFGQNDSGFKRLLYLIEEGFKLLTVAVPVNFMPALRYMPLMRYAYRKIESNRKETATYFAEVAEKHKKTLDPERVRDFVDAFFVEQQKAKSLNKQTYFSDEQLHQVMGDVFSAGLETVTSTLEWSVLFLVRHLDIQKRVQEEIDQVVGRDNKPELKDLPYMPYTEATILEVLRRANVVALGNSHATLEDTELGGYFIPKDTHVLPNLWAIHMDPNLWDSPEEFRPERFLVDGRVVKPSYFMPFSVGRRMCVGDSLTRMEVFLFLTNLLQKFDLRVPHGEEPPTVEGDTHASMTAKPFQICAVPRNKA</sequence>
<organism evidence="23 24">
    <name type="scientific">Oedothorax gibbosus</name>
    <dbReference type="NCBI Taxonomy" id="931172"/>
    <lineage>
        <taxon>Eukaryota</taxon>
        <taxon>Metazoa</taxon>
        <taxon>Ecdysozoa</taxon>
        <taxon>Arthropoda</taxon>
        <taxon>Chelicerata</taxon>
        <taxon>Arachnida</taxon>
        <taxon>Araneae</taxon>
        <taxon>Araneomorphae</taxon>
        <taxon>Entelegynae</taxon>
        <taxon>Araneoidea</taxon>
        <taxon>Linyphiidae</taxon>
        <taxon>Erigoninae</taxon>
        <taxon>Oedothorax</taxon>
    </lineage>
</organism>
<evidence type="ECO:0000256" key="15">
    <source>
        <dbReference type="ARBA" id="ARBA00044116"/>
    </source>
</evidence>
<dbReference type="InterPro" id="IPR036396">
    <property type="entry name" value="Cyt_P450_sf"/>
</dbReference>
<protein>
    <recommendedName>
        <fullName evidence="15">Steroid 21-hydroxylase</fullName>
        <ecNumber evidence="14">1.14.14.16</ecNumber>
    </recommendedName>
    <alternativeName>
        <fullName evidence="19">21-OHase</fullName>
    </alternativeName>
    <alternativeName>
        <fullName evidence="16">Cytochrome P-450c21</fullName>
    </alternativeName>
    <alternativeName>
        <fullName evidence="20">Cytochrome P450 21</fullName>
    </alternativeName>
    <alternativeName>
        <fullName evidence="18">Cytochrome P450 XXI</fullName>
    </alternativeName>
    <alternativeName>
        <fullName evidence="17">Cytochrome P450-C21</fullName>
    </alternativeName>
</protein>
<keyword evidence="24" id="KW-1185">Reference proteome</keyword>
<name>A0AAV6UMM6_9ARAC</name>
<gene>
    <name evidence="23" type="ORF">JTE90_019745</name>
</gene>
<dbReference type="PRINTS" id="PR00463">
    <property type="entry name" value="EP450I"/>
</dbReference>
<comment type="subcellular location">
    <subcellularLocation>
        <location evidence="1">Endomembrane system</location>
        <topology evidence="1">Peripheral membrane protein</topology>
    </subcellularLocation>
    <subcellularLocation>
        <location evidence="3">Endoplasmic reticulum membrane</location>
    </subcellularLocation>
    <subcellularLocation>
        <location evidence="2">Microsome membrane</location>
    </subcellularLocation>
</comment>
<evidence type="ECO:0000313" key="23">
    <source>
        <dbReference type="EMBL" id="KAG8185487.1"/>
    </source>
</evidence>
<evidence type="ECO:0000256" key="11">
    <source>
        <dbReference type="ARBA" id="ARBA00023033"/>
    </source>
</evidence>
<evidence type="ECO:0000256" key="14">
    <source>
        <dbReference type="ARBA" id="ARBA00044040"/>
    </source>
</evidence>